<keyword evidence="4" id="KW-1185">Reference proteome</keyword>
<evidence type="ECO:0000256" key="1">
    <source>
        <dbReference type="ARBA" id="ARBA00022729"/>
    </source>
</evidence>
<dbReference type="EMBL" id="LT634361">
    <property type="protein sequence ID" value="SFZ84054.1"/>
    <property type="molecule type" value="Genomic_DNA"/>
</dbReference>
<evidence type="ECO:0000313" key="4">
    <source>
        <dbReference type="Proteomes" id="UP000231564"/>
    </source>
</evidence>
<dbReference type="Pfam" id="PF01497">
    <property type="entry name" value="Peripla_BP_2"/>
    <property type="match status" value="1"/>
</dbReference>
<evidence type="ECO:0000259" key="2">
    <source>
        <dbReference type="PROSITE" id="PS50983"/>
    </source>
</evidence>
<dbReference type="AlphaFoldDB" id="A0A2H1ECV4"/>
<dbReference type="Proteomes" id="UP000231564">
    <property type="component" value="Chromosome MARIT"/>
</dbReference>
<keyword evidence="1" id="KW-0732">Signal</keyword>
<dbReference type="InterPro" id="IPR002491">
    <property type="entry name" value="ABC_transptr_periplasmic_BD"/>
</dbReference>
<dbReference type="PROSITE" id="PS50983">
    <property type="entry name" value="FE_B12_PBP"/>
    <property type="match status" value="1"/>
</dbReference>
<evidence type="ECO:0000313" key="3">
    <source>
        <dbReference type="EMBL" id="SFZ84054.1"/>
    </source>
</evidence>
<reference evidence="3 4" key="1">
    <citation type="submission" date="2016-11" db="EMBL/GenBank/DDBJ databases">
        <authorList>
            <person name="Jaros S."/>
            <person name="Januszkiewicz K."/>
            <person name="Wedrychowicz H."/>
        </authorList>
    </citation>
    <scope>NUCLEOTIDE SEQUENCE [LARGE SCALE GENOMIC DNA]</scope>
    <source>
        <strain evidence="3">NCIMB 2154T</strain>
    </source>
</reference>
<protein>
    <submittedName>
        <fullName evidence="3">ABC-type transporter, periplasmic subunit</fullName>
    </submittedName>
</protein>
<dbReference type="PANTHER" id="PTHR30535">
    <property type="entry name" value="VITAMIN B12-BINDING PROTEIN"/>
    <property type="match status" value="1"/>
</dbReference>
<feature type="domain" description="Fe/B12 periplasmic-binding" evidence="2">
    <location>
        <begin position="25"/>
        <end position="269"/>
    </location>
</feature>
<dbReference type="InterPro" id="IPR054828">
    <property type="entry name" value="Vit_B12_bind_prot"/>
</dbReference>
<dbReference type="Gene3D" id="3.40.50.1980">
    <property type="entry name" value="Nitrogenase molybdenum iron protein domain"/>
    <property type="match status" value="2"/>
</dbReference>
<accession>A0A2H1ECV4</accession>
<dbReference type="SUPFAM" id="SSF53807">
    <property type="entry name" value="Helical backbone' metal receptor"/>
    <property type="match status" value="1"/>
</dbReference>
<proteinExistence type="predicted"/>
<name>A0A2H1ECV4_9FLAO</name>
<dbReference type="KEGG" id="tmar:MARIT_2497"/>
<sequence>MVILHQKTLKDQLGRSVSISPPIKRIISLVPSQTELLFDLGLEGCIVGITKFCVHPPSLKKSKVIVGGTKNINLKKIEALKPDIILCNKEENTKEIVKSCEKIAPVHVSNIQTIHDTLLLINQYAHLFHCHTKANEITKEIHFKLSVFKDFVRNKGTKKCVYFIWKSPWMVAANNTFINHLLKVNKLDNVYRCKKRYPEITLTELSLKDNVELLFLSSEPYPFKEKHAIEIKKSFPTAKVILVDGEMFSWYGSRLLKAFDYFRALHRQI</sequence>
<dbReference type="PANTHER" id="PTHR30535:SF35">
    <property type="entry name" value="PERIPLASMIC BINDING PROTEIN"/>
    <property type="match status" value="1"/>
</dbReference>
<dbReference type="InterPro" id="IPR050902">
    <property type="entry name" value="ABC_Transporter_SBP"/>
</dbReference>
<gene>
    <name evidence="3" type="ORF">MARIT_2497</name>
</gene>
<dbReference type="NCBIfam" id="NF038402">
    <property type="entry name" value="TroA_like"/>
    <property type="match status" value="1"/>
</dbReference>
<organism evidence="3 4">
    <name type="scientific">Tenacibaculum maritimum NCIMB 2154</name>
    <dbReference type="NCBI Taxonomy" id="1349785"/>
    <lineage>
        <taxon>Bacteria</taxon>
        <taxon>Pseudomonadati</taxon>
        <taxon>Bacteroidota</taxon>
        <taxon>Flavobacteriia</taxon>
        <taxon>Flavobacteriales</taxon>
        <taxon>Flavobacteriaceae</taxon>
        <taxon>Tenacibaculum</taxon>
    </lineage>
</organism>
<dbReference type="STRING" id="1349785.GCA_000509405_02319"/>